<keyword evidence="6 8" id="KW-1133">Transmembrane helix</keyword>
<sequence>MGFQGLSFSAKGIRSRRRQEKAANAATLVILIILGALVLLPVWWMFRSSLMTNKELYAYPPDFFPDRWLFSNYRETMKYFPFFRYFANTMTIILPSVIGGTITATMGGYAFARLRFRGKNLLFSLCVGSMLVPTVVTLVPLYIMWTRGLRVVDSYLPLIFPHFCGGGAFNIFLIRQFIKTIPRELDEAATIDGAGPLCILVSIIIPAIKSAMIVVALLLFIMLWNDLMQQMVYINSLEKYTIALGLQQFKGSLGTDWSKLMAATCMSFVPGIVFYLIGQRYFVEGIVMTGMKN</sequence>
<comment type="similarity">
    <text evidence="8">Belongs to the binding-protein-dependent transport system permease family.</text>
</comment>
<feature type="domain" description="ABC transmembrane type-1" evidence="9">
    <location>
        <begin position="86"/>
        <end position="278"/>
    </location>
</feature>
<evidence type="ECO:0000256" key="6">
    <source>
        <dbReference type="ARBA" id="ARBA00022989"/>
    </source>
</evidence>
<proteinExistence type="inferred from homology"/>
<feature type="transmembrane region" description="Helical" evidence="8">
    <location>
        <begin position="260"/>
        <end position="278"/>
    </location>
</feature>
<dbReference type="Proteomes" id="UP000192343">
    <property type="component" value="Unassembled WGS sequence"/>
</dbReference>
<comment type="caution">
    <text evidence="10">The sequence shown here is derived from an EMBL/GenBank/DDBJ whole genome shotgun (WGS) entry which is preliminary data.</text>
</comment>
<keyword evidence="11" id="KW-1185">Reference proteome</keyword>
<feature type="transmembrane region" description="Helical" evidence="8">
    <location>
        <begin position="85"/>
        <end position="109"/>
    </location>
</feature>
<feature type="transmembrane region" description="Helical" evidence="8">
    <location>
        <begin position="155"/>
        <end position="174"/>
    </location>
</feature>
<accession>A0A1Y1RT76</accession>
<keyword evidence="10" id="KW-0547">Nucleotide-binding</keyword>
<evidence type="ECO:0000256" key="8">
    <source>
        <dbReference type="RuleBase" id="RU363032"/>
    </source>
</evidence>
<dbReference type="GO" id="GO:0005524">
    <property type="term" value="F:ATP binding"/>
    <property type="evidence" value="ECO:0007669"/>
    <property type="project" value="UniProtKB-KW"/>
</dbReference>
<protein>
    <recommendedName>
        <fullName evidence="2">sn-glycerol-3-phosphate transport system permease protein UgpE</fullName>
    </recommendedName>
</protein>
<evidence type="ECO:0000256" key="2">
    <source>
        <dbReference type="ARBA" id="ARBA00020515"/>
    </source>
</evidence>
<dbReference type="OrthoDB" id="9773467at2"/>
<dbReference type="SUPFAM" id="SSF161098">
    <property type="entry name" value="MetI-like"/>
    <property type="match status" value="1"/>
</dbReference>
<evidence type="ECO:0000256" key="1">
    <source>
        <dbReference type="ARBA" id="ARBA00004651"/>
    </source>
</evidence>
<evidence type="ECO:0000256" key="7">
    <source>
        <dbReference type="ARBA" id="ARBA00023136"/>
    </source>
</evidence>
<evidence type="ECO:0000313" key="11">
    <source>
        <dbReference type="Proteomes" id="UP000192343"/>
    </source>
</evidence>
<reference evidence="10 11" key="1">
    <citation type="submission" date="2017-03" db="EMBL/GenBank/DDBJ databases">
        <title>Draft Genome sequence of Marispirochaeta sp. strain JC444.</title>
        <authorList>
            <person name="Shivani Y."/>
            <person name="Subhash Y."/>
            <person name="Sasikala C."/>
            <person name="Ramana C."/>
        </authorList>
    </citation>
    <scope>NUCLEOTIDE SEQUENCE [LARGE SCALE GENOMIC DNA]</scope>
    <source>
        <strain evidence="10 11">JC444</strain>
    </source>
</reference>
<keyword evidence="10" id="KW-0067">ATP-binding</keyword>
<feature type="transmembrane region" description="Helical" evidence="8">
    <location>
        <begin position="195"/>
        <end position="224"/>
    </location>
</feature>
<dbReference type="CDD" id="cd06261">
    <property type="entry name" value="TM_PBP2"/>
    <property type="match status" value="1"/>
</dbReference>
<dbReference type="PANTHER" id="PTHR43744:SF8">
    <property type="entry name" value="SN-GLYCEROL-3-PHOSPHATE TRANSPORT SYSTEM PERMEASE PROTEIN UGPE"/>
    <property type="match status" value="1"/>
</dbReference>
<keyword evidence="3 8" id="KW-0813">Transport</keyword>
<dbReference type="EMBL" id="MWQY01000032">
    <property type="protein sequence ID" value="ORC30304.1"/>
    <property type="molecule type" value="Genomic_DNA"/>
</dbReference>
<dbReference type="STRING" id="1963862.B4O97_18235"/>
<comment type="subcellular location">
    <subcellularLocation>
        <location evidence="1 8">Cell membrane</location>
        <topology evidence="1 8">Multi-pass membrane protein</topology>
    </subcellularLocation>
</comment>
<evidence type="ECO:0000256" key="4">
    <source>
        <dbReference type="ARBA" id="ARBA00022475"/>
    </source>
</evidence>
<evidence type="ECO:0000313" key="10">
    <source>
        <dbReference type="EMBL" id="ORC30304.1"/>
    </source>
</evidence>
<feature type="transmembrane region" description="Helical" evidence="8">
    <location>
        <begin position="21"/>
        <end position="46"/>
    </location>
</feature>
<dbReference type="AlphaFoldDB" id="A0A1Y1RT76"/>
<organism evidence="10 11">
    <name type="scientific">Marispirochaeta aestuarii</name>
    <dbReference type="NCBI Taxonomy" id="1963862"/>
    <lineage>
        <taxon>Bacteria</taxon>
        <taxon>Pseudomonadati</taxon>
        <taxon>Spirochaetota</taxon>
        <taxon>Spirochaetia</taxon>
        <taxon>Spirochaetales</taxon>
        <taxon>Spirochaetaceae</taxon>
        <taxon>Marispirochaeta</taxon>
    </lineage>
</organism>
<dbReference type="InterPro" id="IPR000515">
    <property type="entry name" value="MetI-like"/>
</dbReference>
<evidence type="ECO:0000256" key="5">
    <source>
        <dbReference type="ARBA" id="ARBA00022692"/>
    </source>
</evidence>
<dbReference type="PROSITE" id="PS50928">
    <property type="entry name" value="ABC_TM1"/>
    <property type="match status" value="1"/>
</dbReference>
<dbReference type="Pfam" id="PF00528">
    <property type="entry name" value="BPD_transp_1"/>
    <property type="match status" value="1"/>
</dbReference>
<keyword evidence="4" id="KW-1003">Cell membrane</keyword>
<dbReference type="Gene3D" id="1.10.3720.10">
    <property type="entry name" value="MetI-like"/>
    <property type="match status" value="1"/>
</dbReference>
<dbReference type="RefSeq" id="WP_083052953.1">
    <property type="nucleotide sequence ID" value="NZ_MWQY01000032.1"/>
</dbReference>
<keyword evidence="7 8" id="KW-0472">Membrane</keyword>
<evidence type="ECO:0000259" key="9">
    <source>
        <dbReference type="PROSITE" id="PS50928"/>
    </source>
</evidence>
<feature type="transmembrane region" description="Helical" evidence="8">
    <location>
        <begin position="121"/>
        <end position="143"/>
    </location>
</feature>
<dbReference type="InterPro" id="IPR035906">
    <property type="entry name" value="MetI-like_sf"/>
</dbReference>
<dbReference type="GO" id="GO:0005886">
    <property type="term" value="C:plasma membrane"/>
    <property type="evidence" value="ECO:0007669"/>
    <property type="project" value="UniProtKB-SubCell"/>
</dbReference>
<dbReference type="GO" id="GO:0055085">
    <property type="term" value="P:transmembrane transport"/>
    <property type="evidence" value="ECO:0007669"/>
    <property type="project" value="InterPro"/>
</dbReference>
<evidence type="ECO:0000256" key="3">
    <source>
        <dbReference type="ARBA" id="ARBA00022448"/>
    </source>
</evidence>
<gene>
    <name evidence="10" type="ORF">B4O97_18235</name>
</gene>
<name>A0A1Y1RT76_9SPIO</name>
<dbReference type="PANTHER" id="PTHR43744">
    <property type="entry name" value="ABC TRANSPORTER PERMEASE PROTEIN MG189-RELATED-RELATED"/>
    <property type="match status" value="1"/>
</dbReference>
<keyword evidence="5 8" id="KW-0812">Transmembrane</keyword>